<evidence type="ECO:0000256" key="2">
    <source>
        <dbReference type="ARBA" id="ARBA00013263"/>
    </source>
</evidence>
<keyword evidence="4 7" id="KW-0547">Nucleotide-binding</keyword>
<comment type="catalytic activity">
    <reaction evidence="6">
        <text>N(6)-biotinyl-L-lysyl-[protein] + hydrogencarbonate + ATP = N(6)-carboxybiotinyl-L-lysyl-[protein] + ADP + phosphate + H(+)</text>
        <dbReference type="Rhea" id="RHEA:13501"/>
        <dbReference type="Rhea" id="RHEA-COMP:10505"/>
        <dbReference type="Rhea" id="RHEA-COMP:10506"/>
        <dbReference type="ChEBI" id="CHEBI:15378"/>
        <dbReference type="ChEBI" id="CHEBI:17544"/>
        <dbReference type="ChEBI" id="CHEBI:30616"/>
        <dbReference type="ChEBI" id="CHEBI:43474"/>
        <dbReference type="ChEBI" id="CHEBI:83144"/>
        <dbReference type="ChEBI" id="CHEBI:83145"/>
        <dbReference type="ChEBI" id="CHEBI:456216"/>
        <dbReference type="EC" id="6.3.4.14"/>
    </reaction>
</comment>
<dbReference type="SUPFAM" id="SSF51246">
    <property type="entry name" value="Rudiment single hybrid motif"/>
    <property type="match status" value="1"/>
</dbReference>
<dbReference type="PROSITE" id="PS00866">
    <property type="entry name" value="CPSASE_1"/>
    <property type="match status" value="1"/>
</dbReference>
<dbReference type="PROSITE" id="PS00867">
    <property type="entry name" value="CPSASE_2"/>
    <property type="match status" value="1"/>
</dbReference>
<dbReference type="PROSITE" id="PS50975">
    <property type="entry name" value="ATP_GRASP"/>
    <property type="match status" value="1"/>
</dbReference>
<evidence type="ECO:0000256" key="7">
    <source>
        <dbReference type="PROSITE-ProRule" id="PRU00409"/>
    </source>
</evidence>
<dbReference type="InterPro" id="IPR016185">
    <property type="entry name" value="PreATP-grasp_dom_sf"/>
</dbReference>
<dbReference type="SMART" id="SM00878">
    <property type="entry name" value="Biotin_carb_C"/>
    <property type="match status" value="1"/>
</dbReference>
<dbReference type="InterPro" id="IPR051602">
    <property type="entry name" value="ACC_Biotin_Carboxylase"/>
</dbReference>
<reference evidence="10 11" key="1">
    <citation type="submission" date="2017-01" db="EMBL/GenBank/DDBJ databases">
        <title>The complete genome sequence of a sulfur-oxidizing marine bacterium Thioclava sp. 25B10_4T.</title>
        <authorList>
            <person name="Liu Y."/>
            <person name="Lai Q."/>
            <person name="Shao Z."/>
        </authorList>
    </citation>
    <scope>NUCLEOTIDE SEQUENCE [LARGE SCALE GENOMIC DNA]</scope>
    <source>
        <strain evidence="10 11">25B10_4</strain>
    </source>
</reference>
<dbReference type="EC" id="6.3.4.14" evidence="2"/>
<dbReference type="NCBIfam" id="NF006367">
    <property type="entry name" value="PRK08591.1"/>
    <property type="match status" value="1"/>
</dbReference>
<dbReference type="Pfam" id="PF02785">
    <property type="entry name" value="Biotin_carb_C"/>
    <property type="match status" value="1"/>
</dbReference>
<evidence type="ECO:0000259" key="9">
    <source>
        <dbReference type="PROSITE" id="PS50979"/>
    </source>
</evidence>
<evidence type="ECO:0000256" key="4">
    <source>
        <dbReference type="ARBA" id="ARBA00022741"/>
    </source>
</evidence>
<dbReference type="InterPro" id="IPR005479">
    <property type="entry name" value="CPAse_ATP-bd"/>
</dbReference>
<dbReference type="RefSeq" id="WP_075777477.1">
    <property type="nucleotide sequence ID" value="NZ_CP019437.1"/>
</dbReference>
<dbReference type="Pfam" id="PF00289">
    <property type="entry name" value="Biotin_carb_N"/>
    <property type="match status" value="1"/>
</dbReference>
<dbReference type="InterPro" id="IPR005482">
    <property type="entry name" value="Biotin_COase_C"/>
</dbReference>
<dbReference type="EMBL" id="CP019437">
    <property type="protein sequence ID" value="AQS48544.1"/>
    <property type="molecule type" value="Genomic_DNA"/>
</dbReference>
<dbReference type="InterPro" id="IPR011764">
    <property type="entry name" value="Biotin_carboxylation_dom"/>
</dbReference>
<dbReference type="Proteomes" id="UP000185622">
    <property type="component" value="Chromosome"/>
</dbReference>
<evidence type="ECO:0000313" key="11">
    <source>
        <dbReference type="Proteomes" id="UP000185622"/>
    </source>
</evidence>
<dbReference type="InterPro" id="IPR011761">
    <property type="entry name" value="ATP-grasp"/>
</dbReference>
<name>A0ABM6II92_9RHOB</name>
<evidence type="ECO:0000256" key="5">
    <source>
        <dbReference type="ARBA" id="ARBA00022840"/>
    </source>
</evidence>
<dbReference type="Pfam" id="PF02786">
    <property type="entry name" value="CPSase_L_D2"/>
    <property type="match status" value="1"/>
</dbReference>
<sequence>MAEDLPIKTILIANRGEIACRVNRAAKELGLQVVQVVSEADIDSLAARLADEVKVIGPPAAAKSYLDTDAILAAAKESGADAIHPGYGFLSESADFADAVEAAGLIFVGPSGDTIRLMGDKAAAREQARKVGVPTVPGSDGVIADMDAALELAEAVGFPVMIKATAGGGGRGIRIADDAETFRKLAPQAANEAKSAFGDGGIYVEKVIERARHIEVQVLGDGHDVVHFYDRECSLQRRRQKVWEEAPSAALNDDTRKRLCDAAVALARSVRYRGAGTVEFLFDDLTGAFHFIEMNTRIQVEHPVTEMICDTDLVAAMIRVCAGSPLGLTQADIAREGHAIEVRLNAEDPANAFMPFPGVVSRLKLPKGEGIRFDHMLYEGYAIPPFYDSLLGKLIVWAPDRAGAIARLEGALGNLEIDGLPTTAPLFAALAQDRDVQSNAVHTRWLELWLEHAADTLTKQGETTT</sequence>
<keyword evidence="3" id="KW-0436">Ligase</keyword>
<feature type="domain" description="Biotin carboxylation" evidence="9">
    <location>
        <begin position="6"/>
        <end position="451"/>
    </location>
</feature>
<evidence type="ECO:0000259" key="8">
    <source>
        <dbReference type="PROSITE" id="PS50975"/>
    </source>
</evidence>
<dbReference type="SUPFAM" id="SSF52440">
    <property type="entry name" value="PreATP-grasp domain"/>
    <property type="match status" value="1"/>
</dbReference>
<evidence type="ECO:0000256" key="6">
    <source>
        <dbReference type="ARBA" id="ARBA00048600"/>
    </source>
</evidence>
<dbReference type="PANTHER" id="PTHR48095:SF2">
    <property type="entry name" value="BIOTIN CARBOXYLASE, CHLOROPLASTIC"/>
    <property type="match status" value="1"/>
</dbReference>
<evidence type="ECO:0000313" key="10">
    <source>
        <dbReference type="EMBL" id="AQS48544.1"/>
    </source>
</evidence>
<gene>
    <name evidence="10" type="ORF">BMG03_12640</name>
</gene>
<dbReference type="PROSITE" id="PS50979">
    <property type="entry name" value="BC"/>
    <property type="match status" value="1"/>
</dbReference>
<dbReference type="PANTHER" id="PTHR48095">
    <property type="entry name" value="PYRUVATE CARBOXYLASE SUBUNIT A"/>
    <property type="match status" value="1"/>
</dbReference>
<evidence type="ECO:0000256" key="3">
    <source>
        <dbReference type="ARBA" id="ARBA00022598"/>
    </source>
</evidence>
<evidence type="ECO:0000256" key="1">
    <source>
        <dbReference type="ARBA" id="ARBA00003761"/>
    </source>
</evidence>
<keyword evidence="11" id="KW-1185">Reference proteome</keyword>
<keyword evidence="5 7" id="KW-0067">ATP-binding</keyword>
<feature type="domain" description="ATP-grasp" evidence="8">
    <location>
        <begin position="125"/>
        <end position="322"/>
    </location>
</feature>
<protein>
    <recommendedName>
        <fullName evidence="2">biotin carboxylase</fullName>
        <ecNumber evidence="2">6.3.4.14</ecNumber>
    </recommendedName>
</protein>
<organism evidence="10 11">
    <name type="scientific">Thioclava nitratireducens</name>
    <dbReference type="NCBI Taxonomy" id="1915078"/>
    <lineage>
        <taxon>Bacteria</taxon>
        <taxon>Pseudomonadati</taxon>
        <taxon>Pseudomonadota</taxon>
        <taxon>Alphaproteobacteria</taxon>
        <taxon>Rhodobacterales</taxon>
        <taxon>Paracoccaceae</taxon>
        <taxon>Thioclava</taxon>
    </lineage>
</organism>
<dbReference type="NCBIfam" id="NF009471">
    <property type="entry name" value="PRK12833.1"/>
    <property type="match status" value="1"/>
</dbReference>
<comment type="function">
    <text evidence="1">This protein is a component of the acetyl coenzyme A carboxylase complex; first, biotin carboxylase catalyzes the carboxylation of the carrier protein and then the transcarboxylase transfers the carboxyl group to form malonyl-CoA.</text>
</comment>
<dbReference type="InterPro" id="IPR005481">
    <property type="entry name" value="BC-like_N"/>
</dbReference>
<dbReference type="Gene3D" id="3.30.470.20">
    <property type="entry name" value="ATP-grasp fold, B domain"/>
    <property type="match status" value="1"/>
</dbReference>
<dbReference type="SUPFAM" id="SSF56059">
    <property type="entry name" value="Glutathione synthetase ATP-binding domain-like"/>
    <property type="match status" value="1"/>
</dbReference>
<proteinExistence type="predicted"/>
<dbReference type="InterPro" id="IPR011054">
    <property type="entry name" value="Rudment_hybrid_motif"/>
</dbReference>
<accession>A0ABM6II92</accession>